<evidence type="ECO:0000313" key="9">
    <source>
        <dbReference type="EMBL" id="ACM34116.1"/>
    </source>
</evidence>
<evidence type="ECO:0000313" key="10">
    <source>
        <dbReference type="Proteomes" id="UP000000450"/>
    </source>
</evidence>
<dbReference type="PANTHER" id="PTHR42788">
    <property type="entry name" value="TAURINE IMPORT ATP-BINDING PROTEIN-RELATED"/>
    <property type="match status" value="1"/>
</dbReference>
<evidence type="ECO:0000256" key="7">
    <source>
        <dbReference type="ARBA" id="ARBA00023136"/>
    </source>
</evidence>
<protein>
    <submittedName>
        <fullName evidence="9">ABC transporter related</fullName>
    </submittedName>
</protein>
<organism evidence="9 10">
    <name type="scientific">Acidovorax ebreus (strain TPSY)</name>
    <name type="common">Diaphorobacter sp. (strain TPSY)</name>
    <dbReference type="NCBI Taxonomy" id="535289"/>
    <lineage>
        <taxon>Bacteria</taxon>
        <taxon>Pseudomonadati</taxon>
        <taxon>Pseudomonadota</taxon>
        <taxon>Betaproteobacteria</taxon>
        <taxon>Burkholderiales</taxon>
        <taxon>Comamonadaceae</taxon>
        <taxon>Diaphorobacter</taxon>
    </lineage>
</organism>
<dbReference type="Gene3D" id="3.40.50.300">
    <property type="entry name" value="P-loop containing nucleotide triphosphate hydrolases"/>
    <property type="match status" value="1"/>
</dbReference>
<dbReference type="SUPFAM" id="SSF52540">
    <property type="entry name" value="P-loop containing nucleoside triphosphate hydrolases"/>
    <property type="match status" value="1"/>
</dbReference>
<keyword evidence="5" id="KW-0067">ATP-binding</keyword>
<keyword evidence="2" id="KW-0813">Transport</keyword>
<evidence type="ECO:0000256" key="4">
    <source>
        <dbReference type="ARBA" id="ARBA00022741"/>
    </source>
</evidence>
<dbReference type="InterPro" id="IPR027417">
    <property type="entry name" value="P-loop_NTPase"/>
</dbReference>
<dbReference type="PROSITE" id="PS00211">
    <property type="entry name" value="ABC_TRANSPORTER_1"/>
    <property type="match status" value="1"/>
</dbReference>
<evidence type="ECO:0000256" key="5">
    <source>
        <dbReference type="ARBA" id="ARBA00022840"/>
    </source>
</evidence>
<dbReference type="KEGG" id="dia:Dtpsy_2681"/>
<evidence type="ECO:0000256" key="1">
    <source>
        <dbReference type="ARBA" id="ARBA00005417"/>
    </source>
</evidence>
<accession>A0A9J9QEN2</accession>
<dbReference type="RefSeq" id="WP_015914018.1">
    <property type="nucleotide sequence ID" value="NC_011992.1"/>
</dbReference>
<dbReference type="GO" id="GO:0016887">
    <property type="term" value="F:ATP hydrolysis activity"/>
    <property type="evidence" value="ECO:0007669"/>
    <property type="project" value="InterPro"/>
</dbReference>
<keyword evidence="4" id="KW-0547">Nucleotide-binding</keyword>
<feature type="domain" description="ABC transporter" evidence="8">
    <location>
        <begin position="4"/>
        <end position="225"/>
    </location>
</feature>
<dbReference type="EMBL" id="CP001392">
    <property type="protein sequence ID" value="ACM34116.1"/>
    <property type="molecule type" value="Genomic_DNA"/>
</dbReference>
<dbReference type="InterPro" id="IPR003439">
    <property type="entry name" value="ABC_transporter-like_ATP-bd"/>
</dbReference>
<dbReference type="Pfam" id="PF00005">
    <property type="entry name" value="ABC_tran"/>
    <property type="match status" value="1"/>
</dbReference>
<dbReference type="AlphaFoldDB" id="A0A9J9QEN2"/>
<dbReference type="InterPro" id="IPR050166">
    <property type="entry name" value="ABC_transporter_ATP-bind"/>
</dbReference>
<name>A0A9J9QEN2_ACIET</name>
<evidence type="ECO:0000259" key="8">
    <source>
        <dbReference type="PROSITE" id="PS50893"/>
    </source>
</evidence>
<dbReference type="GO" id="GO:0005524">
    <property type="term" value="F:ATP binding"/>
    <property type="evidence" value="ECO:0007669"/>
    <property type="project" value="UniProtKB-KW"/>
</dbReference>
<evidence type="ECO:0000256" key="6">
    <source>
        <dbReference type="ARBA" id="ARBA00022967"/>
    </source>
</evidence>
<evidence type="ECO:0000256" key="3">
    <source>
        <dbReference type="ARBA" id="ARBA00022475"/>
    </source>
</evidence>
<dbReference type="PANTHER" id="PTHR42788:SF17">
    <property type="entry name" value="ALIPHATIC SULFONATES IMPORT ATP-BINDING PROTEIN SSUB"/>
    <property type="match status" value="1"/>
</dbReference>
<reference evidence="9 10" key="1">
    <citation type="journal article" date="2010" name="J. Bacteriol.">
        <title>Completed genome sequence of the anaerobic iron-oxidizing bacterium Acidovorax ebreus strain TPSY.</title>
        <authorList>
            <person name="Byrne-Bailey K.G."/>
            <person name="Weber K.A."/>
            <person name="Chair A.H."/>
            <person name="Bose S."/>
            <person name="Knox T."/>
            <person name="Spanbauer T.L."/>
            <person name="Chertkov O."/>
            <person name="Coates J.D."/>
        </authorList>
    </citation>
    <scope>NUCLEOTIDE SEQUENCE [LARGE SCALE GENOMIC DNA]</scope>
    <source>
        <strain evidence="9 10">TPSY</strain>
    </source>
</reference>
<dbReference type="SMART" id="SM00382">
    <property type="entry name" value="AAA"/>
    <property type="match status" value="1"/>
</dbReference>
<gene>
    <name evidence="9" type="ordered locus">Dtpsy_2681</name>
</gene>
<evidence type="ECO:0000256" key="2">
    <source>
        <dbReference type="ARBA" id="ARBA00022448"/>
    </source>
</evidence>
<keyword evidence="10" id="KW-1185">Reference proteome</keyword>
<keyword evidence="7" id="KW-0472">Membrane</keyword>
<keyword evidence="6" id="KW-1278">Translocase</keyword>
<dbReference type="Proteomes" id="UP000000450">
    <property type="component" value="Chromosome"/>
</dbReference>
<keyword evidence="3" id="KW-1003">Cell membrane</keyword>
<dbReference type="PROSITE" id="PS50893">
    <property type="entry name" value="ABC_TRANSPORTER_2"/>
    <property type="match status" value="1"/>
</dbReference>
<sequence>MSGLQIEALHHAYGPAMVLQGIDLQVPPGRIVALVGPSGCGKTTLLHLCAGLLAPQQGRIEQPLQPTAVMFQQPRLLPWMTTRDNIALGLKARGAARAERHRHAAEMAQALGLPVAALTQYPAELSGGMQSRAALARALVLAPALLLMDEPFAALDVGLRSQLHQLLLARQAHTGMAVLLITHDLMEAVRLADEVLVMAASPGRIVARYHPPGAAVARGDALVHRCAAELQQHPAVRAAFGLPDRAGSATDADDSLAAAGTWHATAAMVGGPQRSGC</sequence>
<proteinExistence type="inferred from homology"/>
<dbReference type="InterPro" id="IPR017871">
    <property type="entry name" value="ABC_transporter-like_CS"/>
</dbReference>
<dbReference type="InterPro" id="IPR003593">
    <property type="entry name" value="AAA+_ATPase"/>
</dbReference>
<comment type="similarity">
    <text evidence="1">Belongs to the ABC transporter superfamily.</text>
</comment>